<dbReference type="EMBL" id="OZ035823">
    <property type="protein sequence ID" value="CAL1569697.1"/>
    <property type="molecule type" value="Genomic_DNA"/>
</dbReference>
<feature type="region of interest" description="Disordered" evidence="1">
    <location>
        <begin position="1"/>
        <end position="44"/>
    </location>
</feature>
<evidence type="ECO:0000313" key="2">
    <source>
        <dbReference type="EMBL" id="CAL1569697.1"/>
    </source>
</evidence>
<feature type="region of interest" description="Disordered" evidence="1">
    <location>
        <begin position="126"/>
        <end position="182"/>
    </location>
</feature>
<proteinExistence type="predicted"/>
<gene>
    <name evidence="2" type="ORF">KC01_LOCUS2094</name>
</gene>
<reference evidence="2 3" key="1">
    <citation type="submission" date="2024-04" db="EMBL/GenBank/DDBJ databases">
        <authorList>
            <person name="Waldvogel A.-M."/>
            <person name="Schoenle A."/>
        </authorList>
    </citation>
    <scope>NUCLEOTIDE SEQUENCE [LARGE SCALE GENOMIC DNA]</scope>
</reference>
<sequence>METIDKSRQKLKPELKKEPRTTAEKCFSEQGKPREATDEAQKDKKEMAELMRLKTAEDLTKKRVRMRVQLNVQMDKDPGNKTIWLRLLLGGHHNPIPDVKGETESGDKTEMAKAEKTIQIIPKPAVGQVSQRKPQFKDVWRRKKKKKKKMKRRFIYFHKSIRRKKKKRKRKKRKRREIRKGR</sequence>
<evidence type="ECO:0000313" key="3">
    <source>
        <dbReference type="Proteomes" id="UP001497482"/>
    </source>
</evidence>
<keyword evidence="3" id="KW-1185">Reference proteome</keyword>
<name>A0AAV2J1D4_KNICA</name>
<dbReference type="AlphaFoldDB" id="A0AAV2J1D4"/>
<dbReference type="Proteomes" id="UP001497482">
    <property type="component" value="Chromosome 1"/>
</dbReference>
<feature type="compositionally biased region" description="Basic residues" evidence="1">
    <location>
        <begin position="140"/>
        <end position="182"/>
    </location>
</feature>
<organism evidence="2 3">
    <name type="scientific">Knipowitschia caucasica</name>
    <name type="common">Caucasian dwarf goby</name>
    <name type="synonym">Pomatoschistus caucasicus</name>
    <dbReference type="NCBI Taxonomy" id="637954"/>
    <lineage>
        <taxon>Eukaryota</taxon>
        <taxon>Metazoa</taxon>
        <taxon>Chordata</taxon>
        <taxon>Craniata</taxon>
        <taxon>Vertebrata</taxon>
        <taxon>Euteleostomi</taxon>
        <taxon>Actinopterygii</taxon>
        <taxon>Neopterygii</taxon>
        <taxon>Teleostei</taxon>
        <taxon>Neoteleostei</taxon>
        <taxon>Acanthomorphata</taxon>
        <taxon>Gobiaria</taxon>
        <taxon>Gobiiformes</taxon>
        <taxon>Gobioidei</taxon>
        <taxon>Gobiidae</taxon>
        <taxon>Gobiinae</taxon>
        <taxon>Knipowitschia</taxon>
    </lineage>
</organism>
<accession>A0AAV2J1D4</accession>
<evidence type="ECO:0000256" key="1">
    <source>
        <dbReference type="SAM" id="MobiDB-lite"/>
    </source>
</evidence>
<protein>
    <submittedName>
        <fullName evidence="2">Uncharacterized protein</fullName>
    </submittedName>
</protein>